<gene>
    <name evidence="2" type="ORF">Rhe02_48080</name>
</gene>
<dbReference type="AlphaFoldDB" id="A0A8J3QC02"/>
<proteinExistence type="predicted"/>
<protein>
    <recommendedName>
        <fullName evidence="4">SCP domain-containing protein</fullName>
    </recommendedName>
</protein>
<organism evidence="2 3">
    <name type="scientific">Rhizocola hellebori</name>
    <dbReference type="NCBI Taxonomy" id="1392758"/>
    <lineage>
        <taxon>Bacteria</taxon>
        <taxon>Bacillati</taxon>
        <taxon>Actinomycetota</taxon>
        <taxon>Actinomycetes</taxon>
        <taxon>Micromonosporales</taxon>
        <taxon>Micromonosporaceae</taxon>
        <taxon>Rhizocola</taxon>
    </lineage>
</organism>
<dbReference type="RefSeq" id="WP_203910553.1">
    <property type="nucleotide sequence ID" value="NZ_BONY01000030.1"/>
</dbReference>
<dbReference type="Proteomes" id="UP000612899">
    <property type="component" value="Unassembled WGS sequence"/>
</dbReference>
<accession>A0A8J3QC02</accession>
<name>A0A8J3QC02_9ACTN</name>
<feature type="chain" id="PRO_5035216101" description="SCP domain-containing protein" evidence="1">
    <location>
        <begin position="29"/>
        <end position="186"/>
    </location>
</feature>
<evidence type="ECO:0000256" key="1">
    <source>
        <dbReference type="SAM" id="SignalP"/>
    </source>
</evidence>
<keyword evidence="1" id="KW-0732">Signal</keyword>
<dbReference type="EMBL" id="BONY01000030">
    <property type="protein sequence ID" value="GIH06741.1"/>
    <property type="molecule type" value="Genomic_DNA"/>
</dbReference>
<evidence type="ECO:0000313" key="3">
    <source>
        <dbReference type="Proteomes" id="UP000612899"/>
    </source>
</evidence>
<evidence type="ECO:0008006" key="4">
    <source>
        <dbReference type="Google" id="ProtNLM"/>
    </source>
</evidence>
<reference evidence="2" key="1">
    <citation type="submission" date="2021-01" db="EMBL/GenBank/DDBJ databases">
        <title>Whole genome shotgun sequence of Rhizocola hellebori NBRC 109834.</title>
        <authorList>
            <person name="Komaki H."/>
            <person name="Tamura T."/>
        </authorList>
    </citation>
    <scope>NUCLEOTIDE SEQUENCE</scope>
    <source>
        <strain evidence="2">NBRC 109834</strain>
    </source>
</reference>
<evidence type="ECO:0000313" key="2">
    <source>
        <dbReference type="EMBL" id="GIH06741.1"/>
    </source>
</evidence>
<feature type="signal peptide" evidence="1">
    <location>
        <begin position="1"/>
        <end position="28"/>
    </location>
</feature>
<sequence>MKVRQVLAVLAVLVIGLLAGSLVSSVFAATPVATVGLRVPRSAPKAYLVVVGVDCASPIPTASQPLGGPTAVLPDAEKLIAANARAATVFGARRELGIEVVRAHVECARMIESNLDSARRAGPVDVALVRVILDASSLKDVEVHGDPTGKLIFGARSGEACVVGVHHASESWVAVMTPLPGGKCLP</sequence>
<keyword evidence="3" id="KW-1185">Reference proteome</keyword>
<comment type="caution">
    <text evidence="2">The sequence shown here is derived from an EMBL/GenBank/DDBJ whole genome shotgun (WGS) entry which is preliminary data.</text>
</comment>